<dbReference type="Proteomes" id="UP000253562">
    <property type="component" value="Unassembled WGS sequence"/>
</dbReference>
<name>A0A368KMH7_9BACT</name>
<evidence type="ECO:0000313" key="1">
    <source>
        <dbReference type="EMBL" id="RCS43261.1"/>
    </source>
</evidence>
<evidence type="ECO:0000313" key="2">
    <source>
        <dbReference type="Proteomes" id="UP000253562"/>
    </source>
</evidence>
<dbReference type="AlphaFoldDB" id="A0A368KMH7"/>
<comment type="caution">
    <text evidence="1">The sequence shown here is derived from an EMBL/GenBank/DDBJ whole genome shotgun (WGS) entry which is preliminary data.</text>
</comment>
<gene>
    <name evidence="1" type="ORF">DTL42_19080</name>
</gene>
<proteinExistence type="predicted"/>
<dbReference type="EMBL" id="QPEX01000039">
    <property type="protein sequence ID" value="RCS43261.1"/>
    <property type="molecule type" value="Genomic_DNA"/>
</dbReference>
<accession>A0A368KMH7</accession>
<reference evidence="1 2" key="1">
    <citation type="submission" date="2018-07" db="EMBL/GenBank/DDBJ databases">
        <title>Comparative genomes isolates from brazilian mangrove.</title>
        <authorList>
            <person name="De Araujo J.E."/>
            <person name="Taketani R.G."/>
            <person name="Silva M.C.P."/>
            <person name="Lourenco M.V."/>
            <person name="Oliveira V.M."/>
            <person name="Andreote F.D."/>
        </authorList>
    </citation>
    <scope>NUCLEOTIDE SEQUENCE [LARGE SCALE GENOMIC DNA]</scope>
    <source>
        <strain evidence="1 2">HEX PRIS-MGV</strain>
    </source>
</reference>
<protein>
    <submittedName>
        <fullName evidence="1">Uncharacterized protein</fullName>
    </submittedName>
</protein>
<sequence>MIYEPSPIEQAIFQFWDLQVACATPDLALLPCYLKREVTGCGFFLEPVAGQQYLPLKSTADLEDINGQDQSGQPIIGIIAFQDDLGIKMIEGFCYTSLWPDCEFADLSLGESKSKQRTKIALGQTGVVSLSKLAERA</sequence>
<organism evidence="1 2">
    <name type="scientific">Bremerella cremea</name>
    <dbReference type="NCBI Taxonomy" id="1031537"/>
    <lineage>
        <taxon>Bacteria</taxon>
        <taxon>Pseudomonadati</taxon>
        <taxon>Planctomycetota</taxon>
        <taxon>Planctomycetia</taxon>
        <taxon>Pirellulales</taxon>
        <taxon>Pirellulaceae</taxon>
        <taxon>Bremerella</taxon>
    </lineage>
</organism>